<proteinExistence type="predicted"/>
<dbReference type="PANTHER" id="PTHR17695">
    <property type="entry name" value="SMALL SUBUNIT PROCESSOME COMPONENT 20 HOMOLOG"/>
    <property type="match status" value="1"/>
</dbReference>
<feature type="non-terminal residue" evidence="1">
    <location>
        <position position="159"/>
    </location>
</feature>
<gene>
    <name evidence="1" type="ORF">JS756_36055</name>
</gene>
<dbReference type="InterPro" id="IPR011989">
    <property type="entry name" value="ARM-like"/>
</dbReference>
<sequence>VEEKHTPTASANDYLLIKYEGAKRGEKRGTTSSYLYKLNRFSLDVLRAVLNKFGSLLTPGNLAGFLPIIGDALVQAHEEVKISALRLLSTIIKLPLPEIDNNSHVYFTEAVKVIKEAPSTNTEAAQAALKLISAMLRERKSTKLRDGHLAYLLQRLTSD</sequence>
<accession>A0ABS2W1R4</accession>
<dbReference type="InterPro" id="IPR016024">
    <property type="entry name" value="ARM-type_fold"/>
</dbReference>
<keyword evidence="2" id="KW-1185">Reference proteome</keyword>
<dbReference type="EMBL" id="JAFFZS010000170">
    <property type="protein sequence ID" value="MBN0049362.1"/>
    <property type="molecule type" value="Genomic_DNA"/>
</dbReference>
<dbReference type="Gene3D" id="1.25.10.10">
    <property type="entry name" value="Leucine-rich Repeat Variant"/>
    <property type="match status" value="1"/>
</dbReference>
<name>A0ABS2W1R4_STRAS</name>
<organism evidence="1 2">
    <name type="scientific">Streptomyces actuosus</name>
    <dbReference type="NCBI Taxonomy" id="1885"/>
    <lineage>
        <taxon>Bacteria</taxon>
        <taxon>Bacillati</taxon>
        <taxon>Actinomycetota</taxon>
        <taxon>Actinomycetes</taxon>
        <taxon>Kitasatosporales</taxon>
        <taxon>Streptomycetaceae</taxon>
        <taxon>Streptomyces</taxon>
    </lineage>
</organism>
<dbReference type="InterPro" id="IPR052575">
    <property type="entry name" value="SSU_processome_comp_20"/>
</dbReference>
<dbReference type="Proteomes" id="UP000788262">
    <property type="component" value="Unassembled WGS sequence"/>
</dbReference>
<feature type="non-terminal residue" evidence="1">
    <location>
        <position position="1"/>
    </location>
</feature>
<reference evidence="1 2" key="1">
    <citation type="submission" date="2021-02" db="EMBL/GenBank/DDBJ databases">
        <title>Whole genome sequencing of Streptomyces actuosus VRA1.</title>
        <authorList>
            <person name="Sen G."/>
            <person name="Sen A."/>
        </authorList>
    </citation>
    <scope>NUCLEOTIDE SEQUENCE [LARGE SCALE GENOMIC DNA]</scope>
    <source>
        <strain evidence="1 2">VRA1</strain>
    </source>
</reference>
<protein>
    <submittedName>
        <fullName evidence="1">Uncharacterized protein</fullName>
    </submittedName>
</protein>
<evidence type="ECO:0000313" key="2">
    <source>
        <dbReference type="Proteomes" id="UP000788262"/>
    </source>
</evidence>
<comment type="caution">
    <text evidence="1">The sequence shown here is derived from an EMBL/GenBank/DDBJ whole genome shotgun (WGS) entry which is preliminary data.</text>
</comment>
<dbReference type="PANTHER" id="PTHR17695:SF11">
    <property type="entry name" value="SMALL SUBUNIT PROCESSOME COMPONENT 20 HOMOLOG"/>
    <property type="match status" value="1"/>
</dbReference>
<evidence type="ECO:0000313" key="1">
    <source>
        <dbReference type="EMBL" id="MBN0049362.1"/>
    </source>
</evidence>
<dbReference type="SUPFAM" id="SSF48371">
    <property type="entry name" value="ARM repeat"/>
    <property type="match status" value="1"/>
</dbReference>